<evidence type="ECO:0000313" key="1">
    <source>
        <dbReference type="EMBL" id="EEP67051.1"/>
    </source>
</evidence>
<dbReference type="Proteomes" id="UP000003009">
    <property type="component" value="Unassembled WGS sequence"/>
</dbReference>
<protein>
    <submittedName>
        <fullName evidence="1">Uncharacterized protein</fullName>
    </submittedName>
</protein>
<dbReference type="STRING" id="629741.GCWU000324_02621"/>
<proteinExistence type="predicted"/>
<reference evidence="1" key="1">
    <citation type="submission" date="2009-04" db="EMBL/GenBank/DDBJ databases">
        <authorList>
            <person name="Weinstock G."/>
            <person name="Sodergren E."/>
            <person name="Clifton S."/>
            <person name="Fulton L."/>
            <person name="Fulton B."/>
            <person name="Courtney L."/>
            <person name="Fronick C."/>
            <person name="Harrison M."/>
            <person name="Strong C."/>
            <person name="Farmer C."/>
            <person name="Delahaunty K."/>
            <person name="Markovic C."/>
            <person name="Hall O."/>
            <person name="Minx P."/>
            <person name="Tomlinson C."/>
            <person name="Mitreva M."/>
            <person name="Nelson J."/>
            <person name="Hou S."/>
            <person name="Wollam A."/>
            <person name="Pepin K.H."/>
            <person name="Johnson M."/>
            <person name="Bhonagiri V."/>
            <person name="Nash W.E."/>
            <person name="Warren W."/>
            <person name="Chinwalla A."/>
            <person name="Mardis E.R."/>
            <person name="Wilson R.K."/>
        </authorList>
    </citation>
    <scope>NUCLEOTIDE SEQUENCE [LARGE SCALE GENOMIC DNA]</scope>
    <source>
        <strain evidence="1">ATCC 51147</strain>
    </source>
</reference>
<keyword evidence="2" id="KW-1185">Reference proteome</keyword>
<comment type="caution">
    <text evidence="1">The sequence shown here is derived from an EMBL/GenBank/DDBJ whole genome shotgun (WGS) entry which is preliminary data.</text>
</comment>
<evidence type="ECO:0000313" key="2">
    <source>
        <dbReference type="Proteomes" id="UP000003009"/>
    </source>
</evidence>
<sequence>MDGAMTKQNKWLALGVLLLVLAAAKLAMLGWWQNRQPENGAAAVQCDVLAAGCPFLQGATLRLRGLTSTKSAFTIEAVGVPSGVQSLSASFRMDGMEMGFNRFDLAKQADGSWRAERVYLPLCTAGRHDWVVVWQADGVAFQAAFRTE</sequence>
<dbReference type="AlphaFoldDB" id="C4GLQ0"/>
<gene>
    <name evidence="1" type="ORF">GCWU000324_02621</name>
</gene>
<organism evidence="1 2">
    <name type="scientific">Kingella oralis ATCC 51147</name>
    <dbReference type="NCBI Taxonomy" id="629741"/>
    <lineage>
        <taxon>Bacteria</taxon>
        <taxon>Pseudomonadati</taxon>
        <taxon>Pseudomonadota</taxon>
        <taxon>Betaproteobacteria</taxon>
        <taxon>Neisseriales</taxon>
        <taxon>Neisseriaceae</taxon>
        <taxon>Kingella</taxon>
    </lineage>
</organism>
<dbReference type="EMBL" id="ACJW02000005">
    <property type="protein sequence ID" value="EEP67051.1"/>
    <property type="molecule type" value="Genomic_DNA"/>
</dbReference>
<dbReference type="HOGENOM" id="CLU_148694_0_0_4"/>
<accession>C4GLQ0</accession>
<name>C4GLQ0_9NEIS</name>